<evidence type="ECO:0000256" key="2">
    <source>
        <dbReference type="ARBA" id="ARBA00022603"/>
    </source>
</evidence>
<organism evidence="6 7">
    <name type="scientific">Pontibacter mucosus</name>
    <dbReference type="NCBI Taxonomy" id="1649266"/>
    <lineage>
        <taxon>Bacteria</taxon>
        <taxon>Pseudomonadati</taxon>
        <taxon>Bacteroidota</taxon>
        <taxon>Cytophagia</taxon>
        <taxon>Cytophagales</taxon>
        <taxon>Hymenobacteraceae</taxon>
        <taxon>Pontibacter</taxon>
    </lineage>
</organism>
<dbReference type="InterPro" id="IPR029063">
    <property type="entry name" value="SAM-dependent_MTases_sf"/>
</dbReference>
<evidence type="ECO:0000256" key="3">
    <source>
        <dbReference type="ARBA" id="ARBA00022679"/>
    </source>
</evidence>
<accession>A0A2T5Y3D1</accession>
<dbReference type="GO" id="GO:0003677">
    <property type="term" value="F:DNA binding"/>
    <property type="evidence" value="ECO:0007669"/>
    <property type="project" value="InterPro"/>
</dbReference>
<dbReference type="Proteomes" id="UP000244225">
    <property type="component" value="Unassembled WGS sequence"/>
</dbReference>
<keyword evidence="7" id="KW-1185">Reference proteome</keyword>
<dbReference type="AlphaFoldDB" id="A0A2T5Y3D1"/>
<dbReference type="GO" id="GO:0005737">
    <property type="term" value="C:cytoplasm"/>
    <property type="evidence" value="ECO:0007669"/>
    <property type="project" value="TreeGrafter"/>
</dbReference>
<reference evidence="6 7" key="1">
    <citation type="submission" date="2018-04" db="EMBL/GenBank/DDBJ databases">
        <title>Genomic Encyclopedia of Archaeal and Bacterial Type Strains, Phase II (KMG-II): from individual species to whole genera.</title>
        <authorList>
            <person name="Goeker M."/>
        </authorList>
    </citation>
    <scope>NUCLEOTIDE SEQUENCE [LARGE SCALE GENOMIC DNA]</scope>
    <source>
        <strain evidence="6 7">DSM 100162</strain>
    </source>
</reference>
<dbReference type="GO" id="GO:0008170">
    <property type="term" value="F:N-methyltransferase activity"/>
    <property type="evidence" value="ECO:0007669"/>
    <property type="project" value="InterPro"/>
</dbReference>
<dbReference type="InterPro" id="IPR002052">
    <property type="entry name" value="DNA_methylase_N6_adenine_CS"/>
</dbReference>
<dbReference type="Pfam" id="PF01555">
    <property type="entry name" value="N6_N4_Mtase"/>
    <property type="match status" value="1"/>
</dbReference>
<evidence type="ECO:0000256" key="4">
    <source>
        <dbReference type="RuleBase" id="RU362026"/>
    </source>
</evidence>
<evidence type="ECO:0000313" key="6">
    <source>
        <dbReference type="EMBL" id="PTX10484.1"/>
    </source>
</evidence>
<comment type="caution">
    <text evidence="6">The sequence shown here is derived from an EMBL/GenBank/DDBJ whole genome shotgun (WGS) entry which is preliminary data.</text>
</comment>
<feature type="domain" description="DNA methylase N-4/N-6" evidence="5">
    <location>
        <begin position="32"/>
        <end position="245"/>
    </location>
</feature>
<protein>
    <recommendedName>
        <fullName evidence="4">Methyltransferase</fullName>
        <ecNumber evidence="4">2.1.1.-</ecNumber>
    </recommendedName>
</protein>
<dbReference type="InterPro" id="IPR002941">
    <property type="entry name" value="DNA_methylase_N4/N6"/>
</dbReference>
<dbReference type="PRINTS" id="PR00508">
    <property type="entry name" value="S21N4MTFRASE"/>
</dbReference>
<dbReference type="EC" id="2.1.1.-" evidence="4"/>
<dbReference type="SUPFAM" id="SSF53335">
    <property type="entry name" value="S-adenosyl-L-methionine-dependent methyltransferases"/>
    <property type="match status" value="1"/>
</dbReference>
<name>A0A2T5Y3D1_9BACT</name>
<dbReference type="InterPro" id="IPR001091">
    <property type="entry name" value="RM_Methyltransferase"/>
</dbReference>
<keyword evidence="2 6" id="KW-0489">Methyltransferase</keyword>
<dbReference type="GO" id="GO:0032259">
    <property type="term" value="P:methylation"/>
    <property type="evidence" value="ECO:0007669"/>
    <property type="project" value="UniProtKB-KW"/>
</dbReference>
<dbReference type="PANTHER" id="PTHR13370:SF3">
    <property type="entry name" value="TRNA (GUANINE(10)-N2)-METHYLTRANSFERASE HOMOLOG"/>
    <property type="match status" value="1"/>
</dbReference>
<evidence type="ECO:0000259" key="5">
    <source>
        <dbReference type="Pfam" id="PF01555"/>
    </source>
</evidence>
<evidence type="ECO:0000313" key="7">
    <source>
        <dbReference type="Proteomes" id="UP000244225"/>
    </source>
</evidence>
<evidence type="ECO:0000256" key="1">
    <source>
        <dbReference type="ARBA" id="ARBA00006594"/>
    </source>
</evidence>
<dbReference type="PROSITE" id="PS00092">
    <property type="entry name" value="N6_MTASE"/>
    <property type="match status" value="1"/>
</dbReference>
<gene>
    <name evidence="6" type="ORF">C8N40_11815</name>
</gene>
<dbReference type="EMBL" id="QBKI01000018">
    <property type="protein sequence ID" value="PTX10484.1"/>
    <property type="molecule type" value="Genomic_DNA"/>
</dbReference>
<keyword evidence="3 6" id="KW-0808">Transferase</keyword>
<dbReference type="OrthoDB" id="1273118at2"/>
<dbReference type="Gene3D" id="3.40.50.150">
    <property type="entry name" value="Vaccinia Virus protein VP39"/>
    <property type="match status" value="1"/>
</dbReference>
<sequence length="263" mass="29699">MPKPYYTSQDEKFTLFSGDCVELLPKLNVKADLVFADPPYFLSNDGFTIKSGKVANVNKGDWDKKANHLSTFHFAQQWLEAVRGVMSDSATIWISCTMHNLFDTGSALEKLGFKILNIVTWQKTNPPPNLACRYFTHSAEHIIWARKHPKKAHFFNYELMKSVNQGKQMKDVWTMPAVSKKETTFGKHPTQKPLALLSRIILASSQDGDLVLDPFTGSSTTGIAANMHNRRFVGTDVTPEYLELSIRRKEGLDASNQQQSMLL</sequence>
<comment type="similarity">
    <text evidence="1 4">Belongs to the N(4)/N(6)-methyltransferase family.</text>
</comment>
<proteinExistence type="inferred from homology"/>
<dbReference type="PANTHER" id="PTHR13370">
    <property type="entry name" value="RNA METHYLASE-RELATED"/>
    <property type="match status" value="1"/>
</dbReference>
<dbReference type="RefSeq" id="WP_108214002.1">
    <property type="nucleotide sequence ID" value="NZ_QBKI01000018.1"/>
</dbReference>